<gene>
    <name evidence="1" type="ORF">Cboi02_000260500</name>
</gene>
<dbReference type="EMBL" id="BSXN01000798">
    <property type="protein sequence ID" value="GME69867.1"/>
    <property type="molecule type" value="Genomic_DNA"/>
</dbReference>
<keyword evidence="2" id="KW-1185">Reference proteome</keyword>
<dbReference type="Proteomes" id="UP001165120">
    <property type="component" value="Unassembled WGS sequence"/>
</dbReference>
<name>A0A9W6SZU7_CANBO</name>
<evidence type="ECO:0000313" key="1">
    <source>
        <dbReference type="EMBL" id="GME69867.1"/>
    </source>
</evidence>
<accession>A0A9W6SZU7</accession>
<comment type="caution">
    <text evidence="1">The sequence shown here is derived from an EMBL/GenBank/DDBJ whole genome shotgun (WGS) entry which is preliminary data.</text>
</comment>
<proteinExistence type="predicted"/>
<sequence>MITILVHLISNSVYSNSQKTLNEIYNLYDNMATFTDLFTMDVKSNIMNYYEFLLIYKDKQLLTNFSQPGVNYYAIQAKNGKSVIESILRHMTQLAMDLCDDVDIFNFQNYKNIEIIINNLESIIRIAVIIGGYEYKLICLLRFFRNSIIEKYTNINEDSRLTNYRHPSCVDFNNHPKTNQAGGSDFLRFVHDCDEVFNNLYKLEQNPVYYTTNLNMAEKHKNEKYFKNNQEGVCILPKIFLKYNGNHDKEKYASAAFSSRFMTDKEIANMSVDSDGVLDPASPSYMTVQPLFKRKYKQNGETYVVDLRSVGDENIMESIDLRERAILKKIQLEDMFKRKEHAEQQVTVGISLLKSVTQGVLITVLGEKYVNDYLQRFEFFECV</sequence>
<reference evidence="1" key="1">
    <citation type="submission" date="2023-04" db="EMBL/GenBank/DDBJ databases">
        <title>Candida boidinii NBRC 10035.</title>
        <authorList>
            <person name="Ichikawa N."/>
            <person name="Sato H."/>
            <person name="Tonouchi N."/>
        </authorList>
    </citation>
    <scope>NUCLEOTIDE SEQUENCE</scope>
    <source>
        <strain evidence="1">NBRC 10035</strain>
    </source>
</reference>
<dbReference type="AlphaFoldDB" id="A0A9W6SZU7"/>
<organism evidence="1 2">
    <name type="scientific">Candida boidinii</name>
    <name type="common">Yeast</name>
    <dbReference type="NCBI Taxonomy" id="5477"/>
    <lineage>
        <taxon>Eukaryota</taxon>
        <taxon>Fungi</taxon>
        <taxon>Dikarya</taxon>
        <taxon>Ascomycota</taxon>
        <taxon>Saccharomycotina</taxon>
        <taxon>Pichiomycetes</taxon>
        <taxon>Pichiales</taxon>
        <taxon>Pichiaceae</taxon>
        <taxon>Ogataea</taxon>
        <taxon>Ogataea/Candida clade</taxon>
    </lineage>
</organism>
<protein>
    <submittedName>
        <fullName evidence="1">Unnamed protein product</fullName>
    </submittedName>
</protein>
<evidence type="ECO:0000313" key="2">
    <source>
        <dbReference type="Proteomes" id="UP001165120"/>
    </source>
</evidence>